<dbReference type="Proteomes" id="UP000202420">
    <property type="component" value="Segment"/>
</dbReference>
<proteinExistence type="predicted"/>
<dbReference type="GeneID" id="5470922"/>
<evidence type="ECO:0000313" key="2">
    <source>
        <dbReference type="Proteomes" id="UP000202420"/>
    </source>
</evidence>
<name>A7K8K2_9PHYC</name>
<protein>
    <submittedName>
        <fullName evidence="1">Uncharacterized protein z242R</fullName>
    </submittedName>
</protein>
<keyword evidence="2" id="KW-1185">Reference proteome</keyword>
<dbReference type="RefSeq" id="YP_001426723.1">
    <property type="nucleotide sequence ID" value="NC_008724.1"/>
</dbReference>
<gene>
    <name evidence="1" type="primary">z242R</name>
    <name evidence="1" type="ORF">ATCV1_z242R</name>
</gene>
<sequence length="70" mass="8102">MMTPWSPWVVWLPVWLVFLLQRDETAFNKNVDINLYRRFSKTRTILSTTEVPVLQMAGPLTGEGSNRPVP</sequence>
<organism evidence="1 2">
    <name type="scientific">Chlorovirus heliozoae</name>
    <dbReference type="NCBI Taxonomy" id="322019"/>
    <lineage>
        <taxon>Viruses</taxon>
        <taxon>Varidnaviria</taxon>
        <taxon>Bamfordvirae</taxon>
        <taxon>Nucleocytoviricota</taxon>
        <taxon>Megaviricetes</taxon>
        <taxon>Algavirales</taxon>
        <taxon>Phycodnaviridae</taxon>
        <taxon>Chlorovirus</taxon>
    </lineage>
</organism>
<dbReference type="EMBL" id="EF101928">
    <property type="protein sequence ID" value="ABT16376.1"/>
    <property type="molecule type" value="Genomic_DNA"/>
</dbReference>
<reference evidence="1 2" key="1">
    <citation type="submission" date="2006-09" db="EMBL/GenBank/DDBJ databases">
        <title>Sequence and annotation of the 288-kb ATCV-1 virus that infects an endosymbiotic Chlorella strain of the heliozoon Acanthocystis turfacea.</title>
        <authorList>
            <person name="Fitzgerald L.A."/>
            <person name="Graves M.V."/>
            <person name="Li X."/>
            <person name="Pfitzner A.J.P."/>
            <person name="Hartigan J."/>
            <person name="Van Etten J.L."/>
        </authorList>
    </citation>
    <scope>NUCLEOTIDE SEQUENCE [LARGE SCALE GENOMIC DNA]</scope>
    <source>
        <strain evidence="1 2">ATCV-1</strain>
    </source>
</reference>
<dbReference type="KEGG" id="vg:5470922"/>
<evidence type="ECO:0000313" key="1">
    <source>
        <dbReference type="EMBL" id="ABT16376.1"/>
    </source>
</evidence>
<accession>A7K8K2</accession>